<accession>A0A1S2ULV7</accession>
<name>A0A1S2ULV7_9PSED</name>
<evidence type="ECO:0000313" key="3">
    <source>
        <dbReference type="EMBL" id="SEE47998.1"/>
    </source>
</evidence>
<organism evidence="2 4">
    <name type="scientific">Pseudomonas costantinii</name>
    <dbReference type="NCBI Taxonomy" id="168469"/>
    <lineage>
        <taxon>Bacteria</taxon>
        <taxon>Pseudomonadati</taxon>
        <taxon>Pseudomonadota</taxon>
        <taxon>Gammaproteobacteria</taxon>
        <taxon>Pseudomonadales</taxon>
        <taxon>Pseudomonadaceae</taxon>
        <taxon>Pseudomonas</taxon>
    </lineage>
</organism>
<evidence type="ECO:0000313" key="4">
    <source>
        <dbReference type="Proteomes" id="UP000181661"/>
    </source>
</evidence>
<comment type="caution">
    <text evidence="2">The sequence shown here is derived from an EMBL/GenBank/DDBJ whole genome shotgun (WGS) entry which is preliminary data.</text>
</comment>
<evidence type="ECO:0000259" key="1">
    <source>
        <dbReference type="Pfam" id="PF20178"/>
    </source>
</evidence>
<sequence length="1583" mass="177149">MPTPAQAIHERFATRPTLISVVFNALRTHFPTLDLLTVKLARPQPAGGFTFELLLNVAIAHVLNPQPLGLQTGFLTQNPPQRLSTPTIDMTVLAGLIDALPATLYIHFQQALVDYWSVTDSHGSSRWQWLAEWLNGQMSAAATGGPGLSEAHREMLSLVARWPQVHRRMSRSTPAVYVYFVETTLTQAGRQVQLLTPDLLLVRGRQVLLCETSGEMTGFDDIDAFGAAWGERMKRRFQFDSLTWRRNEPDDNVFERQAGLILNQQLEDLARVSFQQPSEAVLEAHLNRLTDPALLFSSLTVPPALFNQVNSRLPEWLKQAGADDRFAYHRHLQDMAQVLKQNQGRTFNEGIENILLFSREALREQMRADHGELDPDDVSLNFAVAAGYPGGAGFITHVRLSLTAFALKNLAGKPKGALTLSSLSGKPLPAWLTENYLMSSDGLIQRVDIGSAYPQKLKDLLLSDSVDARRRELLFVHELKARLPMQALEFKIRGLYGVTTTGYRYVKALMADSPADRIVDDKEVVLRPLALRRKAESVPDPANNMFIIEPRDASIGPHLLYRPLYAEALHEFPTRQALLDAIAAPGELQDSVLIWLSDQARPIYAHGGIKEPHIIRFLHGDEFSTPDKPAPASLAVDDGAEEWLQSQLNGLLPNHLFGSTARALVDLADRESVSNSESRWAIVMEGAWLLFNTLLLPLVRGPAMLAGWFLVLVDSLEQDLAGLDSTDPTTRELALIDLLLNCAMVLLHGSATPKPLEPLSQGDNTLHLASWARPAGTAHESDTPVIKQGGVALPGEPPASGHTALDFIQSLASPKASANLLQALLQVSVPWPASLPTAKASGPLKGLYRIGDTWHASVGGLLFQVSVIPGFAEVYLVHPLHPLRPGFKLTSDGQGHWRLDRRLHLEGGMPKERLGEWQKQHDEQVKVLSAELATLGKQLVDNDNNAQPFLEAVNVARAKLVAQKQDLRRIWVLLGRALPALRDRVAERHQQQQQLTAQASVEFDLAIDNYLANTREYFPVAQQYLAKAEALMAIDRKDQKHKRMRDIAKSYIQSHWGALYDIQLQKFSDTYETARGESISELKERSSAELAQNITDGYEELLRFWKALLEIFQQMHEPAQRIETLRQQADPALRKFLQDEKPDYAPISSVGIKQNTLLFLSELVLRRDHHTRESAEYPFVAELSDLNRDKVILSYAEVYGTADYSTSEQSEVLKGVLDLYERLQNAVVSLKEMDSGFVREEYRTLFLEHLGEARSGLETQLADLILVDEGFAPLPNAARFTRVKPPTKIVFKTRGREVLVGDLRPASPDNPGRRVDIQNPISKTVVATYLEHAAEGVWVEVVPAATPGPLPAHVVRTVETIRNEARNIIGRRPGVEHTIRAQQRKLQDPTRREEIRPLEWEEMLTPLANQLEGLANEVQRDHSTHGDAGVLVKAYRDESRALLALARELCSEGYKQQRPRAANIAYLWKHGFVDINLVRRRAPLKAGDFLTEYAIRDKSAIKAGKKAEDTVLWYAHFHYPSANTPALQPAFGHLKTKEERLFTRKQLIEQARENNHQVVTLEKAVINPPLDRELFLNLEPPKR</sequence>
<reference evidence="3 5" key="2">
    <citation type="submission" date="2016-10" db="EMBL/GenBank/DDBJ databases">
        <authorList>
            <person name="Varghese N."/>
            <person name="Submissions S."/>
        </authorList>
    </citation>
    <scope>NUCLEOTIDE SEQUENCE [LARGE SCALE GENOMIC DNA]</scope>
    <source>
        <strain evidence="3 5">BS2773</strain>
    </source>
</reference>
<evidence type="ECO:0000313" key="2">
    <source>
        <dbReference type="EMBL" id="OIN47421.1"/>
    </source>
</evidence>
<dbReference type="RefSeq" id="WP_071486562.1">
    <property type="nucleotide sequence ID" value="NZ_FNTS01000002.1"/>
</dbReference>
<feature type="domain" description="Dermonecrotic toxin N-terminal" evidence="1">
    <location>
        <begin position="351"/>
        <end position="583"/>
    </location>
</feature>
<protein>
    <recommendedName>
        <fullName evidence="1">Dermonecrotic toxin N-terminal domain-containing protein</fullName>
    </recommendedName>
</protein>
<dbReference type="Proteomes" id="UP000181661">
    <property type="component" value="Unassembled WGS sequence"/>
</dbReference>
<reference evidence="2 4" key="1">
    <citation type="submission" date="2016-08" db="EMBL/GenBank/DDBJ databases">
        <title>Draft genome sequence of Pseudomonas costantinii LMG 22119, type strain isolated from cultivated mushroom (Agaricus bisporus) sporophores.</title>
        <authorList>
            <person name="Tambong J.T."/>
        </authorList>
    </citation>
    <scope>NUCLEOTIDE SEQUENCE [LARGE SCALE GENOMIC DNA]</scope>
    <source>
        <strain evidence="2 4">LMG 22119</strain>
    </source>
</reference>
<keyword evidence="5" id="KW-1185">Reference proteome</keyword>
<dbReference type="Pfam" id="PF20178">
    <property type="entry name" value="ToxA_N"/>
    <property type="match status" value="1"/>
</dbReference>
<proteinExistence type="predicted"/>
<evidence type="ECO:0000313" key="5">
    <source>
        <dbReference type="Proteomes" id="UP000182179"/>
    </source>
</evidence>
<dbReference type="InterPro" id="IPR046673">
    <property type="entry name" value="ToxA_N"/>
</dbReference>
<gene>
    <name evidence="2" type="ORF">BFL40_25680</name>
    <name evidence="3" type="ORF">SAMN04515675_5784</name>
</gene>
<dbReference type="EMBL" id="FNTS01000002">
    <property type="protein sequence ID" value="SEE47998.1"/>
    <property type="molecule type" value="Genomic_DNA"/>
</dbReference>
<dbReference type="EMBL" id="MDDR01000041">
    <property type="protein sequence ID" value="OIN47421.1"/>
    <property type="molecule type" value="Genomic_DNA"/>
</dbReference>
<dbReference type="Proteomes" id="UP000182179">
    <property type="component" value="Unassembled WGS sequence"/>
</dbReference>
<dbReference type="OrthoDB" id="7003488at2"/>